<protein>
    <submittedName>
        <fullName evidence="1">Uncharacterized protein</fullName>
    </submittedName>
</protein>
<keyword evidence="2" id="KW-1185">Reference proteome</keyword>
<reference evidence="2" key="1">
    <citation type="submission" date="2017-05" db="EMBL/GenBank/DDBJ databases">
        <title>Complete and WGS of Bordetella genogroups.</title>
        <authorList>
            <person name="Spilker T."/>
            <person name="Lipuma J."/>
        </authorList>
    </citation>
    <scope>NUCLEOTIDE SEQUENCE [LARGE SCALE GENOMIC DNA]</scope>
    <source>
        <strain evidence="2">AU8256</strain>
    </source>
</reference>
<proteinExistence type="predicted"/>
<evidence type="ECO:0000313" key="2">
    <source>
        <dbReference type="Proteomes" id="UP000215633"/>
    </source>
</evidence>
<organism evidence="1 2">
    <name type="scientific">Bordetella genomosp. 2</name>
    <dbReference type="NCBI Taxonomy" id="1983456"/>
    <lineage>
        <taxon>Bacteria</taxon>
        <taxon>Pseudomonadati</taxon>
        <taxon>Pseudomonadota</taxon>
        <taxon>Betaproteobacteria</taxon>
        <taxon>Burkholderiales</taxon>
        <taxon>Alcaligenaceae</taxon>
        <taxon>Bordetella</taxon>
    </lineage>
</organism>
<gene>
    <name evidence="1" type="ORF">CAL24_05125</name>
</gene>
<dbReference type="RefSeq" id="WP_094805905.1">
    <property type="nucleotide sequence ID" value="NZ_NEVT01000003.1"/>
</dbReference>
<evidence type="ECO:0000313" key="1">
    <source>
        <dbReference type="EMBL" id="OZI79319.1"/>
    </source>
</evidence>
<sequence length="217" mass="23338">MGHAYISNRLGPEQTLLQHVGFHELVAMLKFSQCIFAQADGVLRRTLLGAARRLRSQEQAPPAGGSQDGTRGARRIALQWWSLARGRRWPAPPGHDRGAPRVGIVSTVGMLANALALGGHDLYISEIGGRRAGGAAPEVAVFAPLASPAQGHGEPEWRVLVDTRALMTGIVLPDDAPPSFLALVRTVVQEHLWIPVDTWTRTALTECCLDPGEALAR</sequence>
<dbReference type="EMBL" id="NEVT01000003">
    <property type="protein sequence ID" value="OZI79319.1"/>
    <property type="molecule type" value="Genomic_DNA"/>
</dbReference>
<dbReference type="Proteomes" id="UP000215633">
    <property type="component" value="Unassembled WGS sequence"/>
</dbReference>
<accession>A0A261VZ83</accession>
<dbReference type="AlphaFoldDB" id="A0A261VZ83"/>
<comment type="caution">
    <text evidence="1">The sequence shown here is derived from an EMBL/GenBank/DDBJ whole genome shotgun (WGS) entry which is preliminary data.</text>
</comment>
<name>A0A261VZ83_9BORD</name>